<organism evidence="7 8">
    <name type="scientific">Zootermopsis nevadensis</name>
    <name type="common">Dampwood termite</name>
    <dbReference type="NCBI Taxonomy" id="136037"/>
    <lineage>
        <taxon>Eukaryota</taxon>
        <taxon>Metazoa</taxon>
        <taxon>Ecdysozoa</taxon>
        <taxon>Arthropoda</taxon>
        <taxon>Hexapoda</taxon>
        <taxon>Insecta</taxon>
        <taxon>Pterygota</taxon>
        <taxon>Neoptera</taxon>
        <taxon>Polyneoptera</taxon>
        <taxon>Dictyoptera</taxon>
        <taxon>Blattodea</taxon>
        <taxon>Blattoidea</taxon>
        <taxon>Termitoidae</taxon>
        <taxon>Termopsidae</taxon>
        <taxon>Zootermopsis</taxon>
    </lineage>
</organism>
<dbReference type="Pfam" id="PF01027">
    <property type="entry name" value="Bax1-I"/>
    <property type="match status" value="1"/>
</dbReference>
<evidence type="ECO:0008006" key="9">
    <source>
        <dbReference type="Google" id="ProtNLM"/>
    </source>
</evidence>
<feature type="region of interest" description="Disordered" evidence="6">
    <location>
        <begin position="1"/>
        <end position="31"/>
    </location>
</feature>
<name>A0A067QXV5_ZOONE</name>
<evidence type="ECO:0000256" key="5">
    <source>
        <dbReference type="RuleBase" id="RU004379"/>
    </source>
</evidence>
<comment type="subcellular location">
    <subcellularLocation>
        <location evidence="1">Membrane</location>
        <topology evidence="1">Multi-pass membrane protein</topology>
    </subcellularLocation>
</comment>
<evidence type="ECO:0000313" key="7">
    <source>
        <dbReference type="EMBL" id="KDR15304.1"/>
    </source>
</evidence>
<accession>A0A067QXV5</accession>
<evidence type="ECO:0000313" key="8">
    <source>
        <dbReference type="Proteomes" id="UP000027135"/>
    </source>
</evidence>
<dbReference type="eggNOG" id="KOG2322">
    <property type="taxonomic scope" value="Eukaryota"/>
</dbReference>
<keyword evidence="2 5" id="KW-0812">Transmembrane</keyword>
<keyword evidence="4 5" id="KW-0472">Membrane</keyword>
<feature type="non-terminal residue" evidence="7">
    <location>
        <position position="1"/>
    </location>
</feature>
<evidence type="ECO:0000256" key="4">
    <source>
        <dbReference type="ARBA" id="ARBA00023136"/>
    </source>
</evidence>
<keyword evidence="3 5" id="KW-1133">Transmembrane helix</keyword>
<dbReference type="EMBL" id="KK852833">
    <property type="protein sequence ID" value="KDR15304.1"/>
    <property type="molecule type" value="Genomic_DNA"/>
</dbReference>
<comment type="similarity">
    <text evidence="5">Belongs to the BI1 family.</text>
</comment>
<evidence type="ECO:0000256" key="6">
    <source>
        <dbReference type="SAM" id="MobiDB-lite"/>
    </source>
</evidence>
<dbReference type="Proteomes" id="UP000027135">
    <property type="component" value="Unassembled WGS sequence"/>
</dbReference>
<dbReference type="OMA" id="HDICISI"/>
<dbReference type="InParanoid" id="A0A067QXV5"/>
<comment type="caution">
    <text evidence="5">Lacks conserved residue(s) required for the propagation of feature annotation.</text>
</comment>
<gene>
    <name evidence="7" type="ORF">L798_10741</name>
</gene>
<feature type="transmembrane region" description="Helical" evidence="5">
    <location>
        <begin position="96"/>
        <end position="116"/>
    </location>
</feature>
<evidence type="ECO:0000256" key="2">
    <source>
        <dbReference type="ARBA" id="ARBA00022692"/>
    </source>
</evidence>
<reference evidence="7 8" key="1">
    <citation type="journal article" date="2014" name="Nat. Commun.">
        <title>Molecular traces of alternative social organization in a termite genome.</title>
        <authorList>
            <person name="Terrapon N."/>
            <person name="Li C."/>
            <person name="Robertson H.M."/>
            <person name="Ji L."/>
            <person name="Meng X."/>
            <person name="Booth W."/>
            <person name="Chen Z."/>
            <person name="Childers C.P."/>
            <person name="Glastad K.M."/>
            <person name="Gokhale K."/>
            <person name="Gowin J."/>
            <person name="Gronenberg W."/>
            <person name="Hermansen R.A."/>
            <person name="Hu H."/>
            <person name="Hunt B.G."/>
            <person name="Huylmans A.K."/>
            <person name="Khalil S.M."/>
            <person name="Mitchell R.D."/>
            <person name="Munoz-Torres M.C."/>
            <person name="Mustard J.A."/>
            <person name="Pan H."/>
            <person name="Reese J.T."/>
            <person name="Scharf M.E."/>
            <person name="Sun F."/>
            <person name="Vogel H."/>
            <person name="Xiao J."/>
            <person name="Yang W."/>
            <person name="Yang Z."/>
            <person name="Yang Z."/>
            <person name="Zhou J."/>
            <person name="Zhu J."/>
            <person name="Brent C.S."/>
            <person name="Elsik C.G."/>
            <person name="Goodisman M.A."/>
            <person name="Liberles D.A."/>
            <person name="Roe R.M."/>
            <person name="Vargo E.L."/>
            <person name="Vilcinskas A."/>
            <person name="Wang J."/>
            <person name="Bornberg-Bauer E."/>
            <person name="Korb J."/>
            <person name="Zhang G."/>
            <person name="Liebig J."/>
        </authorList>
    </citation>
    <scope>NUCLEOTIDE SEQUENCE [LARGE SCALE GENOMIC DNA]</scope>
    <source>
        <tissue evidence="7">Whole organism</tissue>
    </source>
</reference>
<dbReference type="AlphaFoldDB" id="A0A067QXV5"/>
<sequence length="189" mass="20974">GYYGAQSGYPVQPGYPANTNQSYPPPYTTTPGFVVPPPSAPPYGQVPVGSGQPYGTTPNQQAMYGASYGGDEPLTESVENFEFSDKTIRRGFIRKVYGILMVQLLITVAFISWFTYHDATKQYVRTHLGIWWGAFAVMIICMITMACCGDVRRKSPINFIFLFLFTLAEAFMLGVASSTYDTDAVCYYH</sequence>
<dbReference type="PANTHER" id="PTHR23291">
    <property type="entry name" value="BAX INHIBITOR-RELATED"/>
    <property type="match status" value="1"/>
</dbReference>
<feature type="transmembrane region" description="Helical" evidence="5">
    <location>
        <begin position="159"/>
        <end position="180"/>
    </location>
</feature>
<protein>
    <recommendedName>
        <fullName evidence="9">Protein lifeguard 1</fullName>
    </recommendedName>
</protein>
<proteinExistence type="inferred from homology"/>
<evidence type="ECO:0000256" key="1">
    <source>
        <dbReference type="ARBA" id="ARBA00004141"/>
    </source>
</evidence>
<keyword evidence="8" id="KW-1185">Reference proteome</keyword>
<evidence type="ECO:0000256" key="3">
    <source>
        <dbReference type="ARBA" id="ARBA00022989"/>
    </source>
</evidence>
<feature type="transmembrane region" description="Helical" evidence="5">
    <location>
        <begin position="128"/>
        <end position="147"/>
    </location>
</feature>
<dbReference type="GO" id="GO:0016020">
    <property type="term" value="C:membrane"/>
    <property type="evidence" value="ECO:0007669"/>
    <property type="project" value="UniProtKB-SubCell"/>
</dbReference>
<dbReference type="PANTHER" id="PTHR23291:SF47">
    <property type="entry name" value="TRANSMEMBRANE BAX INHIBITOR MOTIF CONTAINING 7"/>
    <property type="match status" value="1"/>
</dbReference>
<dbReference type="InterPro" id="IPR006214">
    <property type="entry name" value="Bax_inhibitor_1-related"/>
</dbReference>